<evidence type="ECO:0000313" key="2">
    <source>
        <dbReference type="Proteomes" id="UP001642464"/>
    </source>
</evidence>
<comment type="caution">
    <text evidence="1">The sequence shown here is derived from an EMBL/GenBank/DDBJ whole genome shotgun (WGS) entry which is preliminary data.</text>
</comment>
<keyword evidence="2" id="KW-1185">Reference proteome</keyword>
<dbReference type="EMBL" id="CAXAMM010019591">
    <property type="protein sequence ID" value="CAK9046034.1"/>
    <property type="molecule type" value="Genomic_DNA"/>
</dbReference>
<feature type="non-terminal residue" evidence="1">
    <location>
        <position position="1"/>
    </location>
</feature>
<protein>
    <submittedName>
        <fullName evidence="1">Uncharacterized protein</fullName>
    </submittedName>
</protein>
<organism evidence="1 2">
    <name type="scientific">Durusdinium trenchii</name>
    <dbReference type="NCBI Taxonomy" id="1381693"/>
    <lineage>
        <taxon>Eukaryota</taxon>
        <taxon>Sar</taxon>
        <taxon>Alveolata</taxon>
        <taxon>Dinophyceae</taxon>
        <taxon>Suessiales</taxon>
        <taxon>Symbiodiniaceae</taxon>
        <taxon>Durusdinium</taxon>
    </lineage>
</organism>
<proteinExistence type="predicted"/>
<sequence length="61" mass="7031">EREDLEEDLKAMSVKKVHVRVILQQHAKLKEDERRQEEAGEHEAGSFPCMADVVKFQLLGV</sequence>
<reference evidence="1 2" key="1">
    <citation type="submission" date="2024-02" db="EMBL/GenBank/DDBJ databases">
        <authorList>
            <person name="Chen Y."/>
            <person name="Shah S."/>
            <person name="Dougan E. K."/>
            <person name="Thang M."/>
            <person name="Chan C."/>
        </authorList>
    </citation>
    <scope>NUCLEOTIDE SEQUENCE [LARGE SCALE GENOMIC DNA]</scope>
</reference>
<evidence type="ECO:0000313" key="1">
    <source>
        <dbReference type="EMBL" id="CAK9046034.1"/>
    </source>
</evidence>
<name>A0ABP0M3I0_9DINO</name>
<feature type="non-terminal residue" evidence="1">
    <location>
        <position position="61"/>
    </location>
</feature>
<gene>
    <name evidence="1" type="ORF">SCF082_LOCUS25972</name>
</gene>
<accession>A0ABP0M3I0</accession>
<dbReference type="Proteomes" id="UP001642464">
    <property type="component" value="Unassembled WGS sequence"/>
</dbReference>